<dbReference type="GO" id="GO:0009100">
    <property type="term" value="P:glycoprotein metabolic process"/>
    <property type="evidence" value="ECO:0007669"/>
    <property type="project" value="UniProtKB-ARBA"/>
</dbReference>
<dbReference type="AlphaFoldDB" id="A0A6C0JR06"/>
<sequence>MHVIRRVPSEVHEALYKQIQYLHEFFRKHKITYWANGGTLLGARREQRIILWDDDCDIGVFEHDTEVISSILKAEAARDGYQLWNSIHGFELRNQDKIQGYTIKTDLFIYMLTLDKGVKKYVLASDRSRAAWPRDYFLPEELSSLASLPFGPLEIISISSPDRYLSTVYGKDFMTNMYLDYNHLTGQPHPDKGIRRALSDITVL</sequence>
<accession>A0A6C0JR06</accession>
<dbReference type="InterPro" id="IPR007074">
    <property type="entry name" value="LicD/FKTN/FKRP_NTP_transf"/>
</dbReference>
<evidence type="ECO:0000313" key="2">
    <source>
        <dbReference type="EMBL" id="QHU08192.1"/>
    </source>
</evidence>
<protein>
    <recommendedName>
        <fullName evidence="1">LicD/FKTN/FKRP nucleotidyltransferase domain-containing protein</fullName>
    </recommendedName>
</protein>
<feature type="domain" description="LicD/FKTN/FKRP nucleotidyltransferase" evidence="1">
    <location>
        <begin position="27"/>
        <end position="74"/>
    </location>
</feature>
<dbReference type="PANTHER" id="PTHR43404:SF2">
    <property type="entry name" value="LIPOPOLYSACCHARIDE CHOLINEPHOSPHOTRANSFERASE LICD"/>
    <property type="match status" value="1"/>
</dbReference>
<dbReference type="EMBL" id="MN740695">
    <property type="protein sequence ID" value="QHU08192.1"/>
    <property type="molecule type" value="Genomic_DNA"/>
</dbReference>
<proteinExistence type="predicted"/>
<name>A0A6C0JR06_9ZZZZ</name>
<reference evidence="2" key="1">
    <citation type="journal article" date="2020" name="Nature">
        <title>Giant virus diversity and host interactions through global metagenomics.</title>
        <authorList>
            <person name="Schulz F."/>
            <person name="Roux S."/>
            <person name="Paez-Espino D."/>
            <person name="Jungbluth S."/>
            <person name="Walsh D.A."/>
            <person name="Denef V.J."/>
            <person name="McMahon K.D."/>
            <person name="Konstantinidis K.T."/>
            <person name="Eloe-Fadrosh E.A."/>
            <person name="Kyrpides N.C."/>
            <person name="Woyke T."/>
        </authorList>
    </citation>
    <scope>NUCLEOTIDE SEQUENCE</scope>
    <source>
        <strain evidence="2">GVMAG-S-1062768-28</strain>
    </source>
</reference>
<dbReference type="PANTHER" id="PTHR43404">
    <property type="entry name" value="LIPOPOLYSACCHARIDE CHOLINEPHOSPHOTRANSFERASE LICD"/>
    <property type="match status" value="1"/>
</dbReference>
<evidence type="ECO:0000259" key="1">
    <source>
        <dbReference type="Pfam" id="PF04991"/>
    </source>
</evidence>
<dbReference type="Pfam" id="PF04991">
    <property type="entry name" value="LicD"/>
    <property type="match status" value="1"/>
</dbReference>
<dbReference type="InterPro" id="IPR052942">
    <property type="entry name" value="LPS_cholinephosphotransferase"/>
</dbReference>
<organism evidence="2">
    <name type="scientific">viral metagenome</name>
    <dbReference type="NCBI Taxonomy" id="1070528"/>
    <lineage>
        <taxon>unclassified sequences</taxon>
        <taxon>metagenomes</taxon>
        <taxon>organismal metagenomes</taxon>
    </lineage>
</organism>